<reference evidence="7" key="1">
    <citation type="submission" date="2019-09" db="EMBL/GenBank/DDBJ databases">
        <title>Organ-specific transcriptomic study of the physiology of the cattle tick, Rhipicephalus microplus.</title>
        <authorList>
            <person name="Tirloni L."/>
            <person name="Braz G."/>
            <person name="Gandara A.C.P."/>
            <person name="Sabadin G.A."/>
            <person name="da Silva R.M."/>
            <person name="Guizzo M.G."/>
            <person name="Machado J.A."/>
            <person name="Costa E.P."/>
            <person name="Gomes H.F."/>
            <person name="Moraes J."/>
            <person name="Mota M.B.S."/>
            <person name="Mesquita R.D."/>
            <person name="Alvarenga P.H."/>
            <person name="Alves F."/>
            <person name="Seixas A."/>
            <person name="da Fonseca R.N."/>
            <person name="Fogaca A."/>
            <person name="Logullo C."/>
            <person name="Tanaka A."/>
            <person name="Daffre S."/>
            <person name="Termignoni C."/>
            <person name="Vaz I.S.Jr."/>
            <person name="Oliveira P.L."/>
            <person name="Ribeiro J.M."/>
        </authorList>
    </citation>
    <scope>NUCLEOTIDE SEQUENCE</scope>
    <source>
        <strain evidence="7">Porto Alegre</strain>
    </source>
</reference>
<dbReference type="Pfam" id="PF06388">
    <property type="entry name" value="DUF1075"/>
    <property type="match status" value="1"/>
</dbReference>
<dbReference type="PANTHER" id="PTHR13674">
    <property type="entry name" value="GROWTH AND TRANSFORMATION-DEPENDENT PROTEIN"/>
    <property type="match status" value="1"/>
</dbReference>
<evidence type="ECO:0000256" key="2">
    <source>
        <dbReference type="ARBA" id="ARBA00007363"/>
    </source>
</evidence>
<evidence type="ECO:0000256" key="6">
    <source>
        <dbReference type="SAM" id="Phobius"/>
    </source>
</evidence>
<evidence type="ECO:0000313" key="7">
    <source>
        <dbReference type="EMBL" id="NOV33977.1"/>
    </source>
</evidence>
<proteinExistence type="inferred from homology"/>
<protein>
    <submittedName>
        <fullName evidence="7">Putative conserved plasma membrane protein</fullName>
    </submittedName>
</protein>
<dbReference type="PANTHER" id="PTHR13674:SF5">
    <property type="entry name" value="UPF0389 PROTEIN CG9231"/>
    <property type="match status" value="1"/>
</dbReference>
<comment type="subcellular location">
    <subcellularLocation>
        <location evidence="1">Membrane</location>
        <topology evidence="1">Single-pass membrane protein</topology>
    </subcellularLocation>
</comment>
<dbReference type="EMBL" id="GHWJ01001240">
    <property type="protein sequence ID" value="NOV33977.1"/>
    <property type="molecule type" value="Transcribed_RNA"/>
</dbReference>
<evidence type="ECO:0000256" key="3">
    <source>
        <dbReference type="ARBA" id="ARBA00022692"/>
    </source>
</evidence>
<feature type="transmembrane region" description="Helical" evidence="6">
    <location>
        <begin position="96"/>
        <end position="116"/>
    </location>
</feature>
<organism evidence="7">
    <name type="scientific">Rhipicephalus microplus</name>
    <name type="common">Cattle tick</name>
    <name type="synonym">Boophilus microplus</name>
    <dbReference type="NCBI Taxonomy" id="6941"/>
    <lineage>
        <taxon>Eukaryota</taxon>
        <taxon>Metazoa</taxon>
        <taxon>Ecdysozoa</taxon>
        <taxon>Arthropoda</taxon>
        <taxon>Chelicerata</taxon>
        <taxon>Arachnida</taxon>
        <taxon>Acari</taxon>
        <taxon>Parasitiformes</taxon>
        <taxon>Ixodida</taxon>
        <taxon>Ixodoidea</taxon>
        <taxon>Ixodidae</taxon>
        <taxon>Rhipicephalinae</taxon>
        <taxon>Rhipicephalus</taxon>
        <taxon>Boophilus</taxon>
    </lineage>
</organism>
<accession>A0A6M2CKA7</accession>
<comment type="similarity">
    <text evidence="2">Belongs to the UPF0389 family.</text>
</comment>
<evidence type="ECO:0000256" key="1">
    <source>
        <dbReference type="ARBA" id="ARBA00004167"/>
    </source>
</evidence>
<dbReference type="GO" id="GO:0016020">
    <property type="term" value="C:membrane"/>
    <property type="evidence" value="ECO:0007669"/>
    <property type="project" value="UniProtKB-SubCell"/>
</dbReference>
<dbReference type="OrthoDB" id="8193498at2759"/>
<keyword evidence="3 6" id="KW-0812">Transmembrane</keyword>
<dbReference type="InterPro" id="IPR009432">
    <property type="entry name" value="DUF1075"/>
</dbReference>
<dbReference type="AlphaFoldDB" id="A0A6M2CKA7"/>
<evidence type="ECO:0000256" key="5">
    <source>
        <dbReference type="ARBA" id="ARBA00023136"/>
    </source>
</evidence>
<evidence type="ECO:0000256" key="4">
    <source>
        <dbReference type="ARBA" id="ARBA00022989"/>
    </source>
</evidence>
<keyword evidence="5 6" id="KW-0472">Membrane</keyword>
<name>A0A6M2CKA7_RHIMP</name>
<dbReference type="VEuPathDB" id="VectorBase:LOC119174821"/>
<sequence>MAASVLSAVSISQRAPALLPCVRRSAPRPVAALFALQSKVRFYSGDRSASGNRLTERQANAYDKWILAIYKKYPKGQVPDLVPVAVIEKTRNKARIHLNLILGAFTLIGAFAAATLGRRQRERGESLTQMNLDWHEKQKGS</sequence>
<keyword evidence="4 6" id="KW-1133">Transmembrane helix</keyword>